<evidence type="ECO:0000313" key="2">
    <source>
        <dbReference type="EMBL" id="KRM71743.1"/>
    </source>
</evidence>
<evidence type="ECO:0000313" key="3">
    <source>
        <dbReference type="Proteomes" id="UP000051672"/>
    </source>
</evidence>
<proteinExistence type="predicted"/>
<evidence type="ECO:0000259" key="1">
    <source>
        <dbReference type="Pfam" id="PF13454"/>
    </source>
</evidence>
<feature type="domain" description="FAD-dependent urate hydroxylase HpyO/Asp monooxygenase CreE-like FAD/NAD(P)-binding" evidence="1">
    <location>
        <begin position="4"/>
        <end position="181"/>
    </location>
</feature>
<dbReference type="SUPFAM" id="SSF51905">
    <property type="entry name" value="FAD/NAD(P)-binding domain"/>
    <property type="match status" value="1"/>
</dbReference>
<dbReference type="AlphaFoldDB" id="A0A0R2AXW9"/>
<gene>
    <name evidence="2" type="ORF">FC34_GL001402</name>
</gene>
<dbReference type="PANTHER" id="PTHR40254:SF1">
    <property type="entry name" value="BLR0577 PROTEIN"/>
    <property type="match status" value="1"/>
</dbReference>
<organism evidence="2 3">
    <name type="scientific">Lacticaseibacillus brantae DSM 23927</name>
    <dbReference type="NCBI Taxonomy" id="1423727"/>
    <lineage>
        <taxon>Bacteria</taxon>
        <taxon>Bacillati</taxon>
        <taxon>Bacillota</taxon>
        <taxon>Bacilli</taxon>
        <taxon>Lactobacillales</taxon>
        <taxon>Lactobacillaceae</taxon>
        <taxon>Lacticaseibacillus</taxon>
    </lineage>
</organism>
<keyword evidence="3" id="KW-1185">Reference proteome</keyword>
<dbReference type="Pfam" id="PF13454">
    <property type="entry name" value="NAD_binding_9"/>
    <property type="match status" value="1"/>
</dbReference>
<accession>A0A0R2AXW9</accession>
<comment type="caution">
    <text evidence="2">The sequence shown here is derived from an EMBL/GenBank/DDBJ whole genome shotgun (WGS) entry which is preliminary data.</text>
</comment>
<dbReference type="InterPro" id="IPR052189">
    <property type="entry name" value="L-asp_N-monooxygenase_NS-form"/>
</dbReference>
<dbReference type="Proteomes" id="UP000051672">
    <property type="component" value="Unassembled WGS sequence"/>
</dbReference>
<dbReference type="EMBL" id="AYZQ01000003">
    <property type="protein sequence ID" value="KRM71743.1"/>
    <property type="molecule type" value="Genomic_DNA"/>
</dbReference>
<dbReference type="PATRIC" id="fig|1423727.3.peg.1421"/>
<dbReference type="InterPro" id="IPR036188">
    <property type="entry name" value="FAD/NAD-bd_sf"/>
</dbReference>
<sequence>MHIALIGAGPRGMLILERLLAWQTAHYPETELSIDLFDPYGIGGRVWQVDQPHELIMNTATQQITLFYDRSVAANGPQAPGLDLADWAAGVGPDYIKAQGFPDYLAEEAAGLGPNDYASRALYGAYIHWVYAELNQRKQANTTITLHQVPVSAVQKHGEQFQVTATDGVIAVDEVVMALGNLENTPTREQEQLADFAAEHQLTYIQPGFPNEADLSTVAAGDNVIVRGLGLSFFDFMARFTIGRGGHFDRQADGHLTYVKNGKEPHIIAGSRRGFPYRAKGRNQKGPGEEWPPQFLTDAQIETFQKQGHITGQEFWTLLQHEVEYIYYTLLIEQSYPEIDVATFQAEFKANPEGAVAAIPSTDQLDWQALQAPLQSAEPADFKTFMLAYLQDDAAAAEQGTKTGPLTSALEVLRDMRDPIRQIIERELLTDDQYLDFFLRWFNPLNDFLSIGPPVIRIEQLAALVDAGIVTLLAPGMTVETEADHFVVGTTSNDTTYTAKALFEARVPAVSAPTAINPLMQQLLTDQYASLYALQLQTEKRFQSGAVNVDRKTNQLLNSSNHLQAGLYFWGVPTEGVHWLTTASPRPLVNDVSLRTADQMVESIWSTQAGH</sequence>
<dbReference type="OrthoDB" id="6309046at2"/>
<reference evidence="2 3" key="1">
    <citation type="journal article" date="2015" name="Genome Announc.">
        <title>Expanding the biotechnology potential of lactobacilli through comparative genomics of 213 strains and associated genera.</title>
        <authorList>
            <person name="Sun Z."/>
            <person name="Harris H.M."/>
            <person name="McCann A."/>
            <person name="Guo C."/>
            <person name="Argimon S."/>
            <person name="Zhang W."/>
            <person name="Yang X."/>
            <person name="Jeffery I.B."/>
            <person name="Cooney J.C."/>
            <person name="Kagawa T.F."/>
            <person name="Liu W."/>
            <person name="Song Y."/>
            <person name="Salvetti E."/>
            <person name="Wrobel A."/>
            <person name="Rasinkangas P."/>
            <person name="Parkhill J."/>
            <person name="Rea M.C."/>
            <person name="O'Sullivan O."/>
            <person name="Ritari J."/>
            <person name="Douillard F.P."/>
            <person name="Paul Ross R."/>
            <person name="Yang R."/>
            <person name="Briner A.E."/>
            <person name="Felis G.E."/>
            <person name="de Vos W.M."/>
            <person name="Barrangou R."/>
            <person name="Klaenhammer T.R."/>
            <person name="Caufield P.W."/>
            <person name="Cui Y."/>
            <person name="Zhang H."/>
            <person name="O'Toole P.W."/>
        </authorList>
    </citation>
    <scope>NUCLEOTIDE SEQUENCE [LARGE SCALE GENOMIC DNA]</scope>
    <source>
        <strain evidence="2 3">DSM 23927</strain>
    </source>
</reference>
<name>A0A0R2AXW9_9LACO</name>
<dbReference type="RefSeq" id="WP_057894687.1">
    <property type="nucleotide sequence ID" value="NZ_AYZQ01000003.1"/>
</dbReference>
<dbReference type="InterPro" id="IPR038732">
    <property type="entry name" value="HpyO/CreE_NAD-binding"/>
</dbReference>
<dbReference type="PANTHER" id="PTHR40254">
    <property type="entry name" value="BLR0577 PROTEIN"/>
    <property type="match status" value="1"/>
</dbReference>
<protein>
    <submittedName>
        <fullName evidence="2">FAD(NAD)-dependent oxidoreductase</fullName>
    </submittedName>
</protein>
<dbReference type="STRING" id="1423727.FC34_GL001402"/>